<dbReference type="InterPro" id="IPR008670">
    <property type="entry name" value="CoA_reduct_LuxC"/>
</dbReference>
<reference evidence="2 3" key="1">
    <citation type="submission" date="2020-08" db="EMBL/GenBank/DDBJ databases">
        <title>Croceimicrobium hydrocarbonivorans gen. nov., sp. nov., a novel marine bacterium isolated from a bacterial consortium that degrades polyethylene terephthalate.</title>
        <authorList>
            <person name="Liu R."/>
        </authorList>
    </citation>
    <scope>NUCLEOTIDE SEQUENCE [LARGE SCALE GENOMIC DNA]</scope>
    <source>
        <strain evidence="2 3">A20-9</strain>
    </source>
</reference>
<evidence type="ECO:0000313" key="2">
    <source>
        <dbReference type="EMBL" id="QNR25055.1"/>
    </source>
</evidence>
<dbReference type="InterPro" id="IPR016161">
    <property type="entry name" value="Ald_DH/histidinol_DH"/>
</dbReference>
<dbReference type="GO" id="GO:0008218">
    <property type="term" value="P:bioluminescence"/>
    <property type="evidence" value="ECO:0007669"/>
    <property type="project" value="InterPro"/>
</dbReference>
<protein>
    <submittedName>
        <fullName evidence="2">Acyl-CoA reductase</fullName>
    </submittedName>
</protein>
<name>A0A7H0VH57_9FLAO</name>
<dbReference type="RefSeq" id="WP_210759580.1">
    <property type="nucleotide sequence ID" value="NZ_CP060139.1"/>
</dbReference>
<keyword evidence="3" id="KW-1185">Reference proteome</keyword>
<dbReference type="SUPFAM" id="SSF53720">
    <property type="entry name" value="ALDH-like"/>
    <property type="match status" value="1"/>
</dbReference>
<dbReference type="AlphaFoldDB" id="A0A7H0VH57"/>
<evidence type="ECO:0000256" key="1">
    <source>
        <dbReference type="ARBA" id="ARBA00022857"/>
    </source>
</evidence>
<dbReference type="KEGG" id="chyd:H4K34_04190"/>
<gene>
    <name evidence="2" type="ORF">H4K34_04190</name>
</gene>
<organism evidence="2 3">
    <name type="scientific">Croceimicrobium hydrocarbonivorans</name>
    <dbReference type="NCBI Taxonomy" id="2761580"/>
    <lineage>
        <taxon>Bacteria</taxon>
        <taxon>Pseudomonadati</taxon>
        <taxon>Bacteroidota</taxon>
        <taxon>Flavobacteriia</taxon>
        <taxon>Flavobacteriales</taxon>
        <taxon>Owenweeksiaceae</taxon>
        <taxon>Croceimicrobium</taxon>
    </lineage>
</organism>
<evidence type="ECO:0000313" key="3">
    <source>
        <dbReference type="Proteomes" id="UP000516305"/>
    </source>
</evidence>
<keyword evidence="1" id="KW-0521">NADP</keyword>
<dbReference type="GO" id="GO:0003995">
    <property type="term" value="F:acyl-CoA dehydrogenase activity"/>
    <property type="evidence" value="ECO:0007669"/>
    <property type="project" value="InterPro"/>
</dbReference>
<dbReference type="Pfam" id="PF05893">
    <property type="entry name" value="LuxC"/>
    <property type="match status" value="1"/>
</dbReference>
<sequence length="357" mass="41517">MLSLEQRIDAFDRLGRFMSQYREERQDEDLQKLNKHFLKEYQVCIKDAELFNHWFSEDNLHFALQSWSEALSREQLEAWTIDYEADFFEHDRGTKTVALIMAGNIPLVGFHDLLSVLIAGHKALIKPSSDDAKLIPFFCQILVAINAEFAAYLQFADGQMKDFDAVIATGSNNSSRYFESYFGKYPNIIRKNRSSLAILSGEETKEQLELLGEDIFRYFGLGCRNVSKVYVPQDFELQKLFEAFYKFQAVCDNNKYANNYDYNRAIYLMEHHDFLENGFFIIKENESLHAPVSVLHYERYDKVEDLKTKIEADAENIQCIVTELEAFPNSVSFGESQKPKLWDYADNVDSLAFLRSL</sequence>
<dbReference type="Proteomes" id="UP000516305">
    <property type="component" value="Chromosome"/>
</dbReference>
<accession>A0A7H0VH57</accession>
<dbReference type="EMBL" id="CP060139">
    <property type="protein sequence ID" value="QNR25055.1"/>
    <property type="molecule type" value="Genomic_DNA"/>
</dbReference>
<proteinExistence type="predicted"/>